<dbReference type="InterPro" id="IPR016032">
    <property type="entry name" value="Sig_transdc_resp-reg_C-effctor"/>
</dbReference>
<sequence length="222" mass="24772">MSTERAQLLLVEDDTKLSGLLTRLFTDEGYDVDLAGDGHTGLHRGLTTRYAVMVIDRGLPAIEGVDLVRRLRSRGVSTPVLVLTAHGTTEDRVEGLDAGAEDYVVKPFEIDELLARLRALLRRHPDTSTRLDLGHRQLDLGTRRVVGGAGPPVDLSGRECELLQLFAAHPTYVYSRDELRRRVFLEADSLGAVDTYVYYLRRKLGRNVIRTIRGLGYRMGST</sequence>
<dbReference type="GO" id="GO:0000156">
    <property type="term" value="F:phosphorelay response regulator activity"/>
    <property type="evidence" value="ECO:0007669"/>
    <property type="project" value="TreeGrafter"/>
</dbReference>
<evidence type="ECO:0000313" key="10">
    <source>
        <dbReference type="EMBL" id="PSL06001.1"/>
    </source>
</evidence>
<keyword evidence="3" id="KW-0805">Transcription regulation</keyword>
<evidence type="ECO:0000259" key="8">
    <source>
        <dbReference type="PROSITE" id="PS50110"/>
    </source>
</evidence>
<dbReference type="RefSeq" id="WP_106536229.1">
    <property type="nucleotide sequence ID" value="NZ_ML142901.1"/>
</dbReference>
<reference evidence="10 11" key="1">
    <citation type="submission" date="2018-03" db="EMBL/GenBank/DDBJ databases">
        <title>Genomic Encyclopedia of Archaeal and Bacterial Type Strains, Phase II (KMG-II): from individual species to whole genera.</title>
        <authorList>
            <person name="Goeker M."/>
        </authorList>
    </citation>
    <scope>NUCLEOTIDE SEQUENCE [LARGE SCALE GENOMIC DNA]</scope>
    <source>
        <strain evidence="10 11">DSM 45211</strain>
    </source>
</reference>
<dbReference type="GO" id="GO:0032993">
    <property type="term" value="C:protein-DNA complex"/>
    <property type="evidence" value="ECO:0007669"/>
    <property type="project" value="TreeGrafter"/>
</dbReference>
<dbReference type="SUPFAM" id="SSF52172">
    <property type="entry name" value="CheY-like"/>
    <property type="match status" value="1"/>
</dbReference>
<dbReference type="PROSITE" id="PS50110">
    <property type="entry name" value="RESPONSE_REGULATORY"/>
    <property type="match status" value="1"/>
</dbReference>
<dbReference type="GO" id="GO:0005829">
    <property type="term" value="C:cytosol"/>
    <property type="evidence" value="ECO:0007669"/>
    <property type="project" value="TreeGrafter"/>
</dbReference>
<dbReference type="PANTHER" id="PTHR48111:SF1">
    <property type="entry name" value="TWO-COMPONENT RESPONSE REGULATOR ORR33"/>
    <property type="match status" value="1"/>
</dbReference>
<evidence type="ECO:0000256" key="7">
    <source>
        <dbReference type="PROSITE-ProRule" id="PRU01091"/>
    </source>
</evidence>
<evidence type="ECO:0000256" key="3">
    <source>
        <dbReference type="ARBA" id="ARBA00023015"/>
    </source>
</evidence>
<evidence type="ECO:0000313" key="11">
    <source>
        <dbReference type="Proteomes" id="UP000243528"/>
    </source>
</evidence>
<dbReference type="CDD" id="cd00383">
    <property type="entry name" value="trans_reg_C"/>
    <property type="match status" value="1"/>
</dbReference>
<dbReference type="InterPro" id="IPR011006">
    <property type="entry name" value="CheY-like_superfamily"/>
</dbReference>
<dbReference type="Pfam" id="PF00486">
    <property type="entry name" value="Trans_reg_C"/>
    <property type="match status" value="1"/>
</dbReference>
<comment type="caution">
    <text evidence="10">The sequence shown here is derived from an EMBL/GenBank/DDBJ whole genome shotgun (WGS) entry which is preliminary data.</text>
</comment>
<dbReference type="PROSITE" id="PS51755">
    <property type="entry name" value="OMPR_PHOB"/>
    <property type="match status" value="1"/>
</dbReference>
<feature type="DNA-binding region" description="OmpR/PhoB-type" evidence="7">
    <location>
        <begin position="128"/>
        <end position="221"/>
    </location>
</feature>
<feature type="domain" description="OmpR/PhoB-type" evidence="9">
    <location>
        <begin position="128"/>
        <end position="221"/>
    </location>
</feature>
<dbReference type="AlphaFoldDB" id="A0A2P8E937"/>
<keyword evidence="2" id="KW-0902">Two-component regulatory system</keyword>
<dbReference type="InterPro" id="IPR039420">
    <property type="entry name" value="WalR-like"/>
</dbReference>
<keyword evidence="4 7" id="KW-0238">DNA-binding</keyword>
<dbReference type="Proteomes" id="UP000243528">
    <property type="component" value="Unassembled WGS sequence"/>
</dbReference>
<keyword evidence="5" id="KW-0804">Transcription</keyword>
<dbReference type="Gene3D" id="3.40.50.2300">
    <property type="match status" value="1"/>
</dbReference>
<feature type="domain" description="Response regulatory" evidence="8">
    <location>
        <begin position="7"/>
        <end position="121"/>
    </location>
</feature>
<evidence type="ECO:0000259" key="9">
    <source>
        <dbReference type="PROSITE" id="PS51755"/>
    </source>
</evidence>
<evidence type="ECO:0000256" key="6">
    <source>
        <dbReference type="PROSITE-ProRule" id="PRU00169"/>
    </source>
</evidence>
<evidence type="ECO:0000256" key="5">
    <source>
        <dbReference type="ARBA" id="ARBA00023163"/>
    </source>
</evidence>
<dbReference type="SMART" id="SM00448">
    <property type="entry name" value="REC"/>
    <property type="match status" value="1"/>
</dbReference>
<dbReference type="InterPro" id="IPR036388">
    <property type="entry name" value="WH-like_DNA-bd_sf"/>
</dbReference>
<organism evidence="10 11">
    <name type="scientific">Haloactinopolyspora alba</name>
    <dbReference type="NCBI Taxonomy" id="648780"/>
    <lineage>
        <taxon>Bacteria</taxon>
        <taxon>Bacillati</taxon>
        <taxon>Actinomycetota</taxon>
        <taxon>Actinomycetes</taxon>
        <taxon>Jiangellales</taxon>
        <taxon>Jiangellaceae</taxon>
        <taxon>Haloactinopolyspora</taxon>
    </lineage>
</organism>
<gene>
    <name evidence="10" type="ORF">CLV30_103155</name>
</gene>
<protein>
    <submittedName>
        <fullName evidence="10">Two-component system response regulator QseB</fullName>
    </submittedName>
</protein>
<dbReference type="EMBL" id="PYGE01000003">
    <property type="protein sequence ID" value="PSL06001.1"/>
    <property type="molecule type" value="Genomic_DNA"/>
</dbReference>
<dbReference type="InterPro" id="IPR001789">
    <property type="entry name" value="Sig_transdc_resp-reg_receiver"/>
</dbReference>
<dbReference type="PANTHER" id="PTHR48111">
    <property type="entry name" value="REGULATOR OF RPOS"/>
    <property type="match status" value="1"/>
</dbReference>
<name>A0A2P8E937_9ACTN</name>
<proteinExistence type="predicted"/>
<dbReference type="Gene3D" id="1.10.10.10">
    <property type="entry name" value="Winged helix-like DNA-binding domain superfamily/Winged helix DNA-binding domain"/>
    <property type="match status" value="1"/>
</dbReference>
<accession>A0A2P8E937</accession>
<dbReference type="InterPro" id="IPR001867">
    <property type="entry name" value="OmpR/PhoB-type_DNA-bd"/>
</dbReference>
<evidence type="ECO:0000256" key="1">
    <source>
        <dbReference type="ARBA" id="ARBA00022553"/>
    </source>
</evidence>
<dbReference type="Pfam" id="PF00072">
    <property type="entry name" value="Response_reg"/>
    <property type="match status" value="1"/>
</dbReference>
<dbReference type="Gene3D" id="6.10.250.690">
    <property type="match status" value="1"/>
</dbReference>
<dbReference type="GO" id="GO:0006355">
    <property type="term" value="P:regulation of DNA-templated transcription"/>
    <property type="evidence" value="ECO:0007669"/>
    <property type="project" value="InterPro"/>
</dbReference>
<keyword evidence="11" id="KW-1185">Reference proteome</keyword>
<dbReference type="SMART" id="SM00862">
    <property type="entry name" value="Trans_reg_C"/>
    <property type="match status" value="1"/>
</dbReference>
<evidence type="ECO:0000256" key="2">
    <source>
        <dbReference type="ARBA" id="ARBA00023012"/>
    </source>
</evidence>
<feature type="modified residue" description="4-aspartylphosphate" evidence="6">
    <location>
        <position position="56"/>
    </location>
</feature>
<dbReference type="GO" id="GO:0000976">
    <property type="term" value="F:transcription cis-regulatory region binding"/>
    <property type="evidence" value="ECO:0007669"/>
    <property type="project" value="TreeGrafter"/>
</dbReference>
<dbReference type="SUPFAM" id="SSF46894">
    <property type="entry name" value="C-terminal effector domain of the bipartite response regulators"/>
    <property type="match status" value="1"/>
</dbReference>
<keyword evidence="1 6" id="KW-0597">Phosphoprotein</keyword>
<dbReference type="OrthoDB" id="3197131at2"/>
<evidence type="ECO:0000256" key="4">
    <source>
        <dbReference type="ARBA" id="ARBA00023125"/>
    </source>
</evidence>